<proteinExistence type="predicted"/>
<dbReference type="EMBL" id="QRPE01000013">
    <property type="protein sequence ID" value="RHL92560.1"/>
    <property type="molecule type" value="Genomic_DNA"/>
</dbReference>
<evidence type="ECO:0000313" key="2">
    <source>
        <dbReference type="EMBL" id="RHL92560.1"/>
    </source>
</evidence>
<dbReference type="EMBL" id="QRQM01000006">
    <property type="protein sequence ID" value="RHN08225.1"/>
    <property type="molecule type" value="Genomic_DNA"/>
</dbReference>
<evidence type="ECO:0000313" key="4">
    <source>
        <dbReference type="EMBL" id="RYT80848.1"/>
    </source>
</evidence>
<evidence type="ECO:0000313" key="5">
    <source>
        <dbReference type="Proteomes" id="UP000285013"/>
    </source>
</evidence>
<reference evidence="5 6" key="1">
    <citation type="submission" date="2018-08" db="EMBL/GenBank/DDBJ databases">
        <title>A genome reference for cultivated species of the human gut microbiota.</title>
        <authorList>
            <person name="Zou Y."/>
            <person name="Xue W."/>
            <person name="Luo G."/>
        </authorList>
    </citation>
    <scope>NUCLEOTIDE SEQUENCE [LARGE SCALE GENOMIC DNA]</scope>
    <source>
        <strain evidence="3 6">AF31-23</strain>
        <strain evidence="2 5">AF36-16BH</strain>
    </source>
</reference>
<feature type="signal peptide" evidence="1">
    <location>
        <begin position="1"/>
        <end position="25"/>
    </location>
</feature>
<organism evidence="4 7">
    <name type="scientific">Bacteroides intestinalis</name>
    <dbReference type="NCBI Taxonomy" id="329854"/>
    <lineage>
        <taxon>Bacteria</taxon>
        <taxon>Pseudomonadati</taxon>
        <taxon>Bacteroidota</taxon>
        <taxon>Bacteroidia</taxon>
        <taxon>Bacteroidales</taxon>
        <taxon>Bacteroidaceae</taxon>
        <taxon>Bacteroides</taxon>
    </lineage>
</organism>
<feature type="chain" id="PRO_5044592982" description="Lipocalin-like domain-containing protein" evidence="1">
    <location>
        <begin position="26"/>
        <end position="135"/>
    </location>
</feature>
<name>A0A3E4L0C3_9BACE</name>
<protein>
    <recommendedName>
        <fullName evidence="8">Lipocalin-like domain-containing protein</fullName>
    </recommendedName>
</protein>
<dbReference type="Proteomes" id="UP000291191">
    <property type="component" value="Unassembled WGS sequence"/>
</dbReference>
<evidence type="ECO:0000313" key="6">
    <source>
        <dbReference type="Proteomes" id="UP000286003"/>
    </source>
</evidence>
<dbReference type="EMBL" id="RCXO01000009">
    <property type="protein sequence ID" value="RYT80848.1"/>
    <property type="molecule type" value="Genomic_DNA"/>
</dbReference>
<keyword evidence="1" id="KW-0732">Signal</keyword>
<keyword evidence="7" id="KW-1185">Reference proteome</keyword>
<comment type="caution">
    <text evidence="4">The sequence shown here is derived from an EMBL/GenBank/DDBJ whole genome shotgun (WGS) entry which is preliminary data.</text>
</comment>
<evidence type="ECO:0008006" key="8">
    <source>
        <dbReference type="Google" id="ProtNLM"/>
    </source>
</evidence>
<sequence>MKKILISIFLCLPLLLCAQSGPAVNITGSYTAVLYDPYTPPITADLDNHMHLNALSGFVRIVMDVPDSSLHYEWEAYSSDGSEVSLQYSGLHNERYLSLNGTPRSVTIRVLLKKDTGPNYVVNDRSFTFTTYRYP</sequence>
<dbReference type="Proteomes" id="UP000285013">
    <property type="component" value="Unassembled WGS sequence"/>
</dbReference>
<evidence type="ECO:0000256" key="1">
    <source>
        <dbReference type="SAM" id="SignalP"/>
    </source>
</evidence>
<evidence type="ECO:0000313" key="7">
    <source>
        <dbReference type="Proteomes" id="UP000291191"/>
    </source>
</evidence>
<gene>
    <name evidence="3" type="ORF">DWZ32_06440</name>
    <name evidence="2" type="ORF">DWZ95_12265</name>
    <name evidence="4" type="ORF">EAJ06_09115</name>
</gene>
<dbReference type="RefSeq" id="WP_117706685.1">
    <property type="nucleotide sequence ID" value="NZ_BAABZC010000003.1"/>
</dbReference>
<dbReference type="AlphaFoldDB" id="A0A3E4L0C3"/>
<accession>A0A3E4L0C3</accession>
<reference evidence="4 7" key="2">
    <citation type="journal article" date="2019" name="Science, e1252229">
        <title>Invertible promoters mediate bacterial phase variation, antibiotic resistance, and host adaptation in the gut.</title>
        <authorList>
            <person name="Jiang X."/>
            <person name="Hall A.B."/>
            <person name="Arthur T.D."/>
            <person name="Plichta D.R."/>
            <person name="Covington C.T."/>
            <person name="Poyet M."/>
            <person name="Crothers J."/>
            <person name="Moses P.L."/>
            <person name="Tolonen A.C."/>
            <person name="Vlamakis H."/>
            <person name="Alm E.J."/>
            <person name="Xavier R.J."/>
        </authorList>
    </citation>
    <scope>NUCLEOTIDE SEQUENCE [LARGE SCALE GENOMIC DNA]</scope>
    <source>
        <strain evidence="4">Bf_0095</strain>
        <strain evidence="7">bf_0095</strain>
    </source>
</reference>
<dbReference type="Proteomes" id="UP000286003">
    <property type="component" value="Unassembled WGS sequence"/>
</dbReference>
<evidence type="ECO:0000313" key="3">
    <source>
        <dbReference type="EMBL" id="RHN08225.1"/>
    </source>
</evidence>